<dbReference type="PANTHER" id="PTHR10996:SF281">
    <property type="entry name" value="D-ISOMER SPECIFIC 2-HYDROXYACID DEHYDROGENASE NAD-BINDING DOMAIN-CONTAINING PROTEIN-RELATED"/>
    <property type="match status" value="1"/>
</dbReference>
<evidence type="ECO:0008006" key="7">
    <source>
        <dbReference type="Google" id="ProtNLM"/>
    </source>
</evidence>
<protein>
    <recommendedName>
        <fullName evidence="7">Glyoxylate reductase</fullName>
    </recommendedName>
</protein>
<dbReference type="GO" id="GO:0016618">
    <property type="term" value="F:hydroxypyruvate reductase [NAD(P)H] activity"/>
    <property type="evidence" value="ECO:0007669"/>
    <property type="project" value="TreeGrafter"/>
</dbReference>
<feature type="domain" description="D-isomer specific 2-hydroxyacid dehydrogenase catalytic" evidence="3">
    <location>
        <begin position="88"/>
        <end position="350"/>
    </location>
</feature>
<dbReference type="Pfam" id="PF02826">
    <property type="entry name" value="2-Hacid_dh_C"/>
    <property type="match status" value="1"/>
</dbReference>
<evidence type="ECO:0000259" key="3">
    <source>
        <dbReference type="Pfam" id="PF00389"/>
    </source>
</evidence>
<dbReference type="Gene3D" id="3.40.50.720">
    <property type="entry name" value="NAD(P)-binding Rossmann-like Domain"/>
    <property type="match status" value="2"/>
</dbReference>
<feature type="domain" description="D-isomer specific 2-hydroxyacid dehydrogenase NAD-binding" evidence="4">
    <location>
        <begin position="138"/>
        <end position="318"/>
    </location>
</feature>
<dbReference type="EMBL" id="JAFJYH010000002">
    <property type="protein sequence ID" value="KAG4426536.1"/>
    <property type="molecule type" value="Genomic_DNA"/>
</dbReference>
<dbReference type="CDD" id="cd12168">
    <property type="entry name" value="Mand_dh_like"/>
    <property type="match status" value="1"/>
</dbReference>
<comment type="similarity">
    <text evidence="2">Belongs to the D-isomer specific 2-hydroxyacid dehydrogenase family.</text>
</comment>
<evidence type="ECO:0000256" key="2">
    <source>
        <dbReference type="RuleBase" id="RU003719"/>
    </source>
</evidence>
<dbReference type="InterPro" id="IPR006139">
    <property type="entry name" value="D-isomer_2_OHA_DH_cat_dom"/>
</dbReference>
<dbReference type="GO" id="GO:0005829">
    <property type="term" value="C:cytosol"/>
    <property type="evidence" value="ECO:0007669"/>
    <property type="project" value="TreeGrafter"/>
</dbReference>
<name>A0A8H7WKD1_9HELO</name>
<evidence type="ECO:0000313" key="5">
    <source>
        <dbReference type="EMBL" id="KAG4426536.1"/>
    </source>
</evidence>
<dbReference type="InterPro" id="IPR050223">
    <property type="entry name" value="D-isomer_2-hydroxyacid_DH"/>
</dbReference>
<comment type="caution">
    <text evidence="5">The sequence shown here is derived from an EMBL/GenBank/DDBJ whole genome shotgun (WGS) entry which is preliminary data.</text>
</comment>
<dbReference type="SUPFAM" id="SSF52283">
    <property type="entry name" value="Formate/glycerate dehydrogenase catalytic domain-like"/>
    <property type="match status" value="1"/>
</dbReference>
<gene>
    <name evidence="5" type="ORF">IFR04_000418</name>
</gene>
<keyword evidence="1 2" id="KW-0560">Oxidoreductase</keyword>
<evidence type="ECO:0000256" key="1">
    <source>
        <dbReference type="ARBA" id="ARBA00023002"/>
    </source>
</evidence>
<dbReference type="GO" id="GO:0051287">
    <property type="term" value="F:NAD binding"/>
    <property type="evidence" value="ECO:0007669"/>
    <property type="project" value="InterPro"/>
</dbReference>
<dbReference type="InterPro" id="IPR006140">
    <property type="entry name" value="D-isomer_DH_NAD-bd"/>
</dbReference>
<dbReference type="InterPro" id="IPR036291">
    <property type="entry name" value="NAD(P)-bd_dom_sf"/>
</dbReference>
<dbReference type="GO" id="GO:0030267">
    <property type="term" value="F:glyoxylate reductase (NADPH) activity"/>
    <property type="evidence" value="ECO:0007669"/>
    <property type="project" value="TreeGrafter"/>
</dbReference>
<sequence length="353" mass="39226">MATELVSQAAKPKPNILLVTSNTRAIHAEQWARVQQKFNILTYDCKNVKEFCQDLSPGGRFSNIDAIVRTGWLKAEPYSTHRLFTTQIAKFYPPSLKLIVCSGHGYDAADIDTLTKMGIWYCNTPDTCTEAVANTALYLILSAYRHFTFAEHCARNEWAESRALGMKASDPLGTMLGVVGMGDIGVRIAKKAMMGLGMEVCYYNRKRDLKREEQVSGAVRYCESLEELLRISDCVVLACPYTPATHHMLSTEEFKLAKEGGMRIVNIARGQLIDEAALLQAMKDGSVVGVGLDVHENEPGINEGWKDNYMATVLPHIGVCSRTSWEGFEKVCWDNAEAFFDTGKPLTHVNSIP</sequence>
<evidence type="ECO:0000259" key="4">
    <source>
        <dbReference type="Pfam" id="PF02826"/>
    </source>
</evidence>
<dbReference type="Pfam" id="PF00389">
    <property type="entry name" value="2-Hacid_dh"/>
    <property type="match status" value="1"/>
</dbReference>
<dbReference type="SUPFAM" id="SSF51735">
    <property type="entry name" value="NAD(P)-binding Rossmann-fold domains"/>
    <property type="match status" value="1"/>
</dbReference>
<organism evidence="5 6">
    <name type="scientific">Cadophora malorum</name>
    <dbReference type="NCBI Taxonomy" id="108018"/>
    <lineage>
        <taxon>Eukaryota</taxon>
        <taxon>Fungi</taxon>
        <taxon>Dikarya</taxon>
        <taxon>Ascomycota</taxon>
        <taxon>Pezizomycotina</taxon>
        <taxon>Leotiomycetes</taxon>
        <taxon>Helotiales</taxon>
        <taxon>Ploettnerulaceae</taxon>
        <taxon>Cadophora</taxon>
    </lineage>
</organism>
<reference evidence="5" key="1">
    <citation type="submission" date="2021-02" db="EMBL/GenBank/DDBJ databases">
        <title>Genome sequence Cadophora malorum strain M34.</title>
        <authorList>
            <person name="Stefanovic E."/>
            <person name="Vu D."/>
            <person name="Scully C."/>
            <person name="Dijksterhuis J."/>
            <person name="Roader J."/>
            <person name="Houbraken J."/>
        </authorList>
    </citation>
    <scope>NUCLEOTIDE SEQUENCE</scope>
    <source>
        <strain evidence="5">M34</strain>
    </source>
</reference>
<accession>A0A8H7WKD1</accession>
<dbReference type="AlphaFoldDB" id="A0A8H7WKD1"/>
<keyword evidence="6" id="KW-1185">Reference proteome</keyword>
<dbReference type="Proteomes" id="UP000664132">
    <property type="component" value="Unassembled WGS sequence"/>
</dbReference>
<dbReference type="PANTHER" id="PTHR10996">
    <property type="entry name" value="2-HYDROXYACID DEHYDROGENASE-RELATED"/>
    <property type="match status" value="1"/>
</dbReference>
<evidence type="ECO:0000313" key="6">
    <source>
        <dbReference type="Proteomes" id="UP000664132"/>
    </source>
</evidence>
<proteinExistence type="inferred from homology"/>
<dbReference type="OrthoDB" id="9991913at2759"/>